<dbReference type="GO" id="GO:0016114">
    <property type="term" value="P:terpenoid biosynthetic process"/>
    <property type="evidence" value="ECO:0007669"/>
    <property type="project" value="UniProtKB-ARBA"/>
</dbReference>
<evidence type="ECO:0000313" key="13">
    <source>
        <dbReference type="EMBL" id="ARK31391.1"/>
    </source>
</evidence>
<proteinExistence type="inferred from homology"/>
<reference evidence="13 14" key="1">
    <citation type="submission" date="2017-04" db="EMBL/GenBank/DDBJ databases">
        <title>Bacillus krulwichiae AM31D Genome sequencing and assembly.</title>
        <authorList>
            <person name="Krulwich T.A."/>
            <person name="Anastor L."/>
            <person name="Ehrlich R."/>
            <person name="Ehrlich G.D."/>
            <person name="Janto B."/>
        </authorList>
    </citation>
    <scope>NUCLEOTIDE SEQUENCE [LARGE SCALE GENOMIC DNA]</scope>
    <source>
        <strain evidence="13 14">AM31D</strain>
    </source>
</reference>
<organism evidence="13 14">
    <name type="scientific">Halalkalibacter krulwichiae</name>
    <dbReference type="NCBI Taxonomy" id="199441"/>
    <lineage>
        <taxon>Bacteria</taxon>
        <taxon>Bacillati</taxon>
        <taxon>Bacillota</taxon>
        <taxon>Bacilli</taxon>
        <taxon>Bacillales</taxon>
        <taxon>Bacillaceae</taxon>
        <taxon>Halalkalibacter</taxon>
    </lineage>
</organism>
<evidence type="ECO:0000256" key="9">
    <source>
        <dbReference type="ARBA" id="ARBA00032380"/>
    </source>
</evidence>
<dbReference type="InterPro" id="IPR000092">
    <property type="entry name" value="Polyprenyl_synt"/>
</dbReference>
<comment type="catalytic activity">
    <reaction evidence="11">
        <text>isopentenyl diphosphate + (2E)-geranyl diphosphate = (2E,6E)-farnesyl diphosphate + diphosphate</text>
        <dbReference type="Rhea" id="RHEA:19361"/>
        <dbReference type="ChEBI" id="CHEBI:33019"/>
        <dbReference type="ChEBI" id="CHEBI:58057"/>
        <dbReference type="ChEBI" id="CHEBI:128769"/>
        <dbReference type="ChEBI" id="CHEBI:175763"/>
        <dbReference type="EC" id="2.5.1.10"/>
    </reaction>
</comment>
<accession>A0A1X9MIC8</accession>
<dbReference type="InterPro" id="IPR033749">
    <property type="entry name" value="Polyprenyl_synt_CS"/>
</dbReference>
<evidence type="ECO:0000256" key="6">
    <source>
        <dbReference type="ARBA" id="ARBA00022723"/>
    </source>
</evidence>
<sequence>MIVNEELRLFLEEIKEEIEKQMPSHIERLSTPSTLKEAMVYSLKAGGKRVRPALLLATLKSFGKPVQLGYEMACAIEMIHTYSLVHDDLPAMDNDDIRRGKPTNHKVYGEAMAILAGDALLTYSFELVSMIAHNDITPEQKVSLISELAKASGPEGMVGGQVADIEGENQSLTLDHLVYIHTHKTGDLLTAAITCGAILANATPQEINDLRSFAFELGLMFQIKDDILDVEGDSIKIGKLTGSDDENNKSTYPNLLGLDGAKAKLHEHKDKAKDFLAKVNIDQTLLLALTDYIVERDH</sequence>
<evidence type="ECO:0000256" key="11">
    <source>
        <dbReference type="ARBA" id="ARBA00049399"/>
    </source>
</evidence>
<keyword evidence="14" id="KW-1185">Reference proteome</keyword>
<dbReference type="InterPro" id="IPR053378">
    <property type="entry name" value="Prenyl_diphosphate_synthase"/>
</dbReference>
<name>A0A1X9MIC8_9BACI</name>
<dbReference type="EMBL" id="CP020814">
    <property type="protein sequence ID" value="ARK31391.1"/>
    <property type="molecule type" value="Genomic_DNA"/>
</dbReference>
<evidence type="ECO:0000256" key="4">
    <source>
        <dbReference type="ARBA" id="ARBA00015100"/>
    </source>
</evidence>
<evidence type="ECO:0000256" key="10">
    <source>
        <dbReference type="ARBA" id="ARBA00032873"/>
    </source>
</evidence>
<dbReference type="InterPro" id="IPR008949">
    <property type="entry name" value="Isoprenoid_synthase_dom_sf"/>
</dbReference>
<evidence type="ECO:0000256" key="2">
    <source>
        <dbReference type="ARBA" id="ARBA00006706"/>
    </source>
</evidence>
<dbReference type="SUPFAM" id="SSF48576">
    <property type="entry name" value="Terpenoid synthases"/>
    <property type="match status" value="1"/>
</dbReference>
<dbReference type="GO" id="GO:0005737">
    <property type="term" value="C:cytoplasm"/>
    <property type="evidence" value="ECO:0007669"/>
    <property type="project" value="UniProtKB-ARBA"/>
</dbReference>
<comment type="cofactor">
    <cofactor evidence="1">
        <name>Mg(2+)</name>
        <dbReference type="ChEBI" id="CHEBI:18420"/>
    </cofactor>
</comment>
<evidence type="ECO:0000256" key="3">
    <source>
        <dbReference type="ARBA" id="ARBA00012439"/>
    </source>
</evidence>
<dbReference type="RefSeq" id="WP_066159117.1">
    <property type="nucleotide sequence ID" value="NZ_CP020814.1"/>
</dbReference>
<evidence type="ECO:0000256" key="8">
    <source>
        <dbReference type="ARBA" id="ARBA00023229"/>
    </source>
</evidence>
<protein>
    <recommendedName>
        <fullName evidence="4">Farnesyl diphosphate synthase</fullName>
        <ecNumber evidence="3">2.5.1.10</ecNumber>
    </recommendedName>
    <alternativeName>
        <fullName evidence="10">(2E,6E)-farnesyl diphosphate synthase</fullName>
    </alternativeName>
    <alternativeName>
        <fullName evidence="9">Geranyltranstransferase</fullName>
    </alternativeName>
</protein>
<dbReference type="AlphaFoldDB" id="A0A1X9MIC8"/>
<gene>
    <name evidence="13" type="ORF">BkAM31D_16870</name>
</gene>
<dbReference type="GO" id="GO:0004337">
    <property type="term" value="F:(2E,6E)-farnesyl diphosphate synthase activity"/>
    <property type="evidence" value="ECO:0007669"/>
    <property type="project" value="UniProtKB-EC"/>
</dbReference>
<dbReference type="NCBIfam" id="NF045485">
    <property type="entry name" value="FPPsyn"/>
    <property type="match status" value="1"/>
</dbReference>
<dbReference type="PROSITE" id="PS00723">
    <property type="entry name" value="POLYPRENYL_SYNTHASE_1"/>
    <property type="match status" value="1"/>
</dbReference>
<evidence type="ECO:0000256" key="5">
    <source>
        <dbReference type="ARBA" id="ARBA00022679"/>
    </source>
</evidence>
<dbReference type="SFLD" id="SFLDG01017">
    <property type="entry name" value="Polyprenyl_Transferase_Like"/>
    <property type="match status" value="1"/>
</dbReference>
<dbReference type="Proteomes" id="UP000193006">
    <property type="component" value="Chromosome"/>
</dbReference>
<keyword evidence="5 12" id="KW-0808">Transferase</keyword>
<dbReference type="GO" id="GO:0046872">
    <property type="term" value="F:metal ion binding"/>
    <property type="evidence" value="ECO:0007669"/>
    <property type="project" value="UniProtKB-KW"/>
</dbReference>
<keyword evidence="8" id="KW-0414">Isoprene biosynthesis</keyword>
<evidence type="ECO:0000256" key="1">
    <source>
        <dbReference type="ARBA" id="ARBA00001946"/>
    </source>
</evidence>
<dbReference type="KEGG" id="bkw:BkAM31D_16870"/>
<dbReference type="PANTHER" id="PTHR43281">
    <property type="entry name" value="FARNESYL DIPHOSPHATE SYNTHASE"/>
    <property type="match status" value="1"/>
</dbReference>
<keyword evidence="6" id="KW-0479">Metal-binding</keyword>
<evidence type="ECO:0000256" key="12">
    <source>
        <dbReference type="RuleBase" id="RU004466"/>
    </source>
</evidence>
<dbReference type="CDD" id="cd00685">
    <property type="entry name" value="Trans_IPPS_HT"/>
    <property type="match status" value="1"/>
</dbReference>
<keyword evidence="7" id="KW-0460">Magnesium</keyword>
<comment type="similarity">
    <text evidence="2 12">Belongs to the FPP/GGPP synthase family.</text>
</comment>
<dbReference type="Gene3D" id="1.10.600.10">
    <property type="entry name" value="Farnesyl Diphosphate Synthase"/>
    <property type="match status" value="1"/>
</dbReference>
<dbReference type="PROSITE" id="PS00444">
    <property type="entry name" value="POLYPRENYL_SYNTHASE_2"/>
    <property type="match status" value="1"/>
</dbReference>
<dbReference type="FunFam" id="1.10.600.10:FF:000001">
    <property type="entry name" value="Geranylgeranyl diphosphate synthase"/>
    <property type="match status" value="1"/>
</dbReference>
<dbReference type="SFLD" id="SFLDS00005">
    <property type="entry name" value="Isoprenoid_Synthase_Type_I"/>
    <property type="match status" value="1"/>
</dbReference>
<dbReference type="Pfam" id="PF00348">
    <property type="entry name" value="polyprenyl_synt"/>
    <property type="match status" value="1"/>
</dbReference>
<evidence type="ECO:0000313" key="14">
    <source>
        <dbReference type="Proteomes" id="UP000193006"/>
    </source>
</evidence>
<dbReference type="STRING" id="199441.BkAM31D_16870"/>
<evidence type="ECO:0000256" key="7">
    <source>
        <dbReference type="ARBA" id="ARBA00022842"/>
    </source>
</evidence>
<dbReference type="PANTHER" id="PTHR43281:SF1">
    <property type="entry name" value="FARNESYL DIPHOSPHATE SYNTHASE"/>
    <property type="match status" value="1"/>
</dbReference>
<dbReference type="EC" id="2.5.1.10" evidence="3"/>